<dbReference type="PANTHER" id="PTHR11741:SF0">
    <property type="entry name" value="ELONGATION FACTOR TS, MITOCHONDRIAL"/>
    <property type="match status" value="1"/>
</dbReference>
<gene>
    <name evidence="5" type="ORF">UFOPK1740_00953</name>
</gene>
<dbReference type="InterPro" id="IPR018101">
    <property type="entry name" value="Transl_elong_Ts_CS"/>
</dbReference>
<keyword evidence="3" id="KW-0648">Protein biosynthesis</keyword>
<reference evidence="5" key="1">
    <citation type="submission" date="2020-05" db="EMBL/GenBank/DDBJ databases">
        <authorList>
            <person name="Chiriac C."/>
            <person name="Salcher M."/>
            <person name="Ghai R."/>
            <person name="Kavagutti S V."/>
        </authorList>
    </citation>
    <scope>NUCLEOTIDE SEQUENCE</scope>
</reference>
<feature type="domain" description="Translation elongation factor EFTs/EF1B dimerisation" evidence="4">
    <location>
        <begin position="72"/>
        <end position="276"/>
    </location>
</feature>
<dbReference type="InterPro" id="IPR036402">
    <property type="entry name" value="EF-Ts_dimer_sf"/>
</dbReference>
<evidence type="ECO:0000256" key="3">
    <source>
        <dbReference type="ARBA" id="ARBA00022917"/>
    </source>
</evidence>
<dbReference type="SUPFAM" id="SSF54713">
    <property type="entry name" value="Elongation factor Ts (EF-Ts), dimerisation domain"/>
    <property type="match status" value="2"/>
</dbReference>
<dbReference type="HAMAP" id="MF_00050">
    <property type="entry name" value="EF_Ts"/>
    <property type="match status" value="1"/>
</dbReference>
<dbReference type="NCBIfam" id="TIGR00116">
    <property type="entry name" value="tsf"/>
    <property type="match status" value="1"/>
</dbReference>
<dbReference type="PROSITE" id="PS01126">
    <property type="entry name" value="EF_TS_1"/>
    <property type="match status" value="1"/>
</dbReference>
<evidence type="ECO:0000256" key="1">
    <source>
        <dbReference type="ARBA" id="ARBA00005532"/>
    </source>
</evidence>
<evidence type="ECO:0000313" key="5">
    <source>
        <dbReference type="EMBL" id="CAB4581314.1"/>
    </source>
</evidence>
<organism evidence="5">
    <name type="scientific">freshwater metagenome</name>
    <dbReference type="NCBI Taxonomy" id="449393"/>
    <lineage>
        <taxon>unclassified sequences</taxon>
        <taxon>metagenomes</taxon>
        <taxon>ecological metagenomes</taxon>
    </lineage>
</organism>
<dbReference type="InterPro" id="IPR001816">
    <property type="entry name" value="Transl_elong_EFTs/EF1B"/>
</dbReference>
<dbReference type="Gene3D" id="3.30.479.20">
    <property type="entry name" value="Elongation factor Ts, dimerisation domain"/>
    <property type="match status" value="2"/>
</dbReference>
<dbReference type="PANTHER" id="PTHR11741">
    <property type="entry name" value="ELONGATION FACTOR TS"/>
    <property type="match status" value="1"/>
</dbReference>
<dbReference type="FunFam" id="1.10.8.10:FF:000001">
    <property type="entry name" value="Elongation factor Ts"/>
    <property type="match status" value="1"/>
</dbReference>
<dbReference type="Gene3D" id="1.10.286.20">
    <property type="match status" value="1"/>
</dbReference>
<dbReference type="Pfam" id="PF00889">
    <property type="entry name" value="EF_TS"/>
    <property type="match status" value="1"/>
</dbReference>
<accession>A0A6J6F2Z0</accession>
<dbReference type="PROSITE" id="PS01127">
    <property type="entry name" value="EF_TS_2"/>
    <property type="match status" value="1"/>
</dbReference>
<dbReference type="GO" id="GO:0005737">
    <property type="term" value="C:cytoplasm"/>
    <property type="evidence" value="ECO:0007669"/>
    <property type="project" value="UniProtKB-ARBA"/>
</dbReference>
<dbReference type="GO" id="GO:0003746">
    <property type="term" value="F:translation elongation factor activity"/>
    <property type="evidence" value="ECO:0007669"/>
    <property type="project" value="UniProtKB-KW"/>
</dbReference>
<dbReference type="InterPro" id="IPR009060">
    <property type="entry name" value="UBA-like_sf"/>
</dbReference>
<dbReference type="AlphaFoldDB" id="A0A6J6F2Z0"/>
<dbReference type="FunFam" id="1.10.286.20:FF:000001">
    <property type="entry name" value="Elongation factor Ts"/>
    <property type="match status" value="1"/>
</dbReference>
<dbReference type="CDD" id="cd14275">
    <property type="entry name" value="UBA_EF-Ts"/>
    <property type="match status" value="1"/>
</dbReference>
<evidence type="ECO:0000256" key="2">
    <source>
        <dbReference type="ARBA" id="ARBA00022768"/>
    </source>
</evidence>
<name>A0A6J6F2Z0_9ZZZZ</name>
<comment type="similarity">
    <text evidence="1">Belongs to the EF-Ts family.</text>
</comment>
<dbReference type="SUPFAM" id="SSF46934">
    <property type="entry name" value="UBA-like"/>
    <property type="match status" value="1"/>
</dbReference>
<keyword evidence="2" id="KW-0251">Elongation factor</keyword>
<proteinExistence type="inferred from homology"/>
<protein>
    <submittedName>
        <fullName evidence="5">Unannotated protein</fullName>
    </submittedName>
</protein>
<dbReference type="EMBL" id="CAEZTU010000056">
    <property type="protein sequence ID" value="CAB4581314.1"/>
    <property type="molecule type" value="Genomic_DNA"/>
</dbReference>
<dbReference type="Gene3D" id="1.10.8.10">
    <property type="entry name" value="DNA helicase RuvA subunit, C-terminal domain"/>
    <property type="match status" value="1"/>
</dbReference>
<dbReference type="InterPro" id="IPR014039">
    <property type="entry name" value="Transl_elong_EFTs/EF1B_dimer"/>
</dbReference>
<sequence length="277" mass="30329">MSNYTAEDVKKLREKTGSGMMDCKKALDETNGDFNAAVELLRVKGAKDVGKREGRNASAGIVSGLVSNKTDGAFVEVNCETDFVAKTDDFIKLGEKVANLILSNKPKDVDALMSIESDGKSVKQLLDEANAFMGEKVEIRRFAQFSGGYVSVYLHKPDPSLPAGVGAMVQLDKENEQVAKDVAQQIAAMAPIYLTRESVPAEVIESEKRVAEQTAREEGKPEAAITKIVEGRVGSYYKDFCLLEQAWVRDNKKTIAEHLKENGVTVKQFARFKVGQS</sequence>
<evidence type="ECO:0000259" key="4">
    <source>
        <dbReference type="Pfam" id="PF00889"/>
    </source>
</evidence>